<feature type="domain" description="Zinc finger PHD-type" evidence="5">
    <location>
        <begin position="60"/>
        <end position="108"/>
    </location>
</feature>
<comment type="caution">
    <text evidence="6">The sequence shown here is derived from an EMBL/GenBank/DDBJ whole genome shotgun (WGS) entry which is preliminary data.</text>
</comment>
<keyword evidence="7" id="KW-1185">Reference proteome</keyword>
<evidence type="ECO:0000259" key="5">
    <source>
        <dbReference type="SMART" id="SM00249"/>
    </source>
</evidence>
<feature type="region of interest" description="Disordered" evidence="4">
    <location>
        <begin position="1"/>
        <end position="21"/>
    </location>
</feature>
<evidence type="ECO:0000256" key="2">
    <source>
        <dbReference type="ARBA" id="ARBA00022771"/>
    </source>
</evidence>
<evidence type="ECO:0000256" key="1">
    <source>
        <dbReference type="ARBA" id="ARBA00022723"/>
    </source>
</evidence>
<dbReference type="GO" id="GO:0008270">
    <property type="term" value="F:zinc ion binding"/>
    <property type="evidence" value="ECO:0007669"/>
    <property type="project" value="UniProtKB-KW"/>
</dbReference>
<dbReference type="Proteomes" id="UP001152300">
    <property type="component" value="Unassembled WGS sequence"/>
</dbReference>
<dbReference type="InterPro" id="IPR011011">
    <property type="entry name" value="Znf_FYVE_PHD"/>
</dbReference>
<feature type="region of interest" description="Disordered" evidence="4">
    <location>
        <begin position="705"/>
        <end position="731"/>
    </location>
</feature>
<feature type="region of interest" description="Disordered" evidence="4">
    <location>
        <begin position="248"/>
        <end position="382"/>
    </location>
</feature>
<name>A0A9X0ABB1_9HELO</name>
<sequence>MDSYGKQAGPSRPASNFDNNIRSHSFSTIKRNDSLQAQSEDKFDESSSIASLSTISKATRCLNCKLEELTLDPLYRCSKCSARWHASCHNPRPPVGAEVTDWYCRHCIRKYGLPSREHSPERESLAVECEIPGCKKPIYSMLGKAKNDRVLCTFHEMTEKSKRSKLASKAQIQALSRPLSKPIKKSKLYTVKYDEDMQEMKRKPGRKPGDLKKKPVLSTHSPSHSAPNNKPIARAQGVPKSENMLATRSDLHPQTDMAARGPLYPRTDNSIHIPKSRNNVQPQRGRANSPNTNSAWVLPKIHNRTTLSPSPEYEPPSPAIVDDETNTSPEYEPPSPAEVDNNANIWQSDIEQSDVEQDDSPGSQIKDELRAMQESAKKVGAGSEDVFLQELGSPSPSGTLSNTEQAPEKFFAFTNNKNPGSKTPLFGLKKVVKESSSVVSSTSTFPAVPLTTKTLRPILPKPGISKQARNTHYPNSENDKGVSTCGWGDPGNEEEILGRGSENRPTVRTESLLQGDGMNHDALHLARKRKASTQEDQEAEPNFTKETEFQQENQQNIINATNELATQLSWEMSSNSDSSAPQLQQKEPNQKEPTHTAPLYGDYKPHTIEYQRQLRCKTYDPSVLDHFLSVQIKSQARAEVAREQNLMPQPETAAKTQIWGNIDPRIVWPKEQPEGWYEAKRKEIDARGGKKANFGILLTAQVRKERSDRGWHPNQNKEYVPKQERNGGSIFTADDDDLGAVELAIRGRKLVVLVPVVGRERKSTAEKEFLPGDG</sequence>
<dbReference type="SMART" id="SM00249">
    <property type="entry name" value="PHD"/>
    <property type="match status" value="1"/>
</dbReference>
<accession>A0A9X0ABB1</accession>
<feature type="compositionally biased region" description="Polar residues" evidence="4">
    <location>
        <begin position="467"/>
        <end position="476"/>
    </location>
</feature>
<evidence type="ECO:0000313" key="7">
    <source>
        <dbReference type="Proteomes" id="UP001152300"/>
    </source>
</evidence>
<feature type="compositionally biased region" description="Polar residues" evidence="4">
    <location>
        <begin position="341"/>
        <end position="350"/>
    </location>
</feature>
<dbReference type="OrthoDB" id="3550599at2759"/>
<dbReference type="SUPFAM" id="SSF57903">
    <property type="entry name" value="FYVE/PHD zinc finger"/>
    <property type="match status" value="1"/>
</dbReference>
<dbReference type="Gene3D" id="3.30.40.10">
    <property type="entry name" value="Zinc/RING finger domain, C3HC4 (zinc finger)"/>
    <property type="match status" value="1"/>
</dbReference>
<feature type="region of interest" description="Disordered" evidence="4">
    <location>
        <begin position="194"/>
        <end position="235"/>
    </location>
</feature>
<proteinExistence type="predicted"/>
<feature type="compositionally biased region" description="Polar residues" evidence="4">
    <location>
        <begin position="570"/>
        <end position="587"/>
    </location>
</feature>
<evidence type="ECO:0000256" key="3">
    <source>
        <dbReference type="ARBA" id="ARBA00022833"/>
    </source>
</evidence>
<dbReference type="CDD" id="cd15489">
    <property type="entry name" value="PHD_SF"/>
    <property type="match status" value="1"/>
</dbReference>
<gene>
    <name evidence="6" type="ORF">OCU04_011360</name>
</gene>
<feature type="region of interest" description="Disordered" evidence="4">
    <location>
        <begin position="570"/>
        <end position="603"/>
    </location>
</feature>
<evidence type="ECO:0000256" key="4">
    <source>
        <dbReference type="SAM" id="MobiDB-lite"/>
    </source>
</evidence>
<dbReference type="EMBL" id="JAPEIS010000014">
    <property type="protein sequence ID" value="KAJ8059714.1"/>
    <property type="molecule type" value="Genomic_DNA"/>
</dbReference>
<feature type="region of interest" description="Disordered" evidence="4">
    <location>
        <begin position="458"/>
        <end position="550"/>
    </location>
</feature>
<organism evidence="6 7">
    <name type="scientific">Sclerotinia nivalis</name>
    <dbReference type="NCBI Taxonomy" id="352851"/>
    <lineage>
        <taxon>Eukaryota</taxon>
        <taxon>Fungi</taxon>
        <taxon>Dikarya</taxon>
        <taxon>Ascomycota</taxon>
        <taxon>Pezizomycotina</taxon>
        <taxon>Leotiomycetes</taxon>
        <taxon>Helotiales</taxon>
        <taxon>Sclerotiniaceae</taxon>
        <taxon>Sclerotinia</taxon>
    </lineage>
</organism>
<keyword evidence="3" id="KW-0862">Zinc</keyword>
<feature type="compositionally biased region" description="Basic and acidic residues" evidence="4">
    <location>
        <begin position="365"/>
        <end position="377"/>
    </location>
</feature>
<keyword evidence="2" id="KW-0863">Zinc-finger</keyword>
<feature type="compositionally biased region" description="Polar residues" evidence="4">
    <location>
        <begin position="276"/>
        <end position="295"/>
    </location>
</feature>
<dbReference type="InterPro" id="IPR013083">
    <property type="entry name" value="Znf_RING/FYVE/PHD"/>
</dbReference>
<dbReference type="InterPro" id="IPR001965">
    <property type="entry name" value="Znf_PHD"/>
</dbReference>
<protein>
    <recommendedName>
        <fullName evidence="5">Zinc finger PHD-type domain-containing protein</fullName>
    </recommendedName>
</protein>
<keyword evidence="1" id="KW-0479">Metal-binding</keyword>
<feature type="compositionally biased region" description="Basic and acidic residues" evidence="4">
    <location>
        <begin position="194"/>
        <end position="213"/>
    </location>
</feature>
<feature type="compositionally biased region" description="Polar residues" evidence="4">
    <location>
        <begin position="218"/>
        <end position="228"/>
    </location>
</feature>
<dbReference type="AlphaFoldDB" id="A0A9X0ABB1"/>
<evidence type="ECO:0000313" key="6">
    <source>
        <dbReference type="EMBL" id="KAJ8059714.1"/>
    </source>
</evidence>
<reference evidence="6" key="1">
    <citation type="submission" date="2022-11" db="EMBL/GenBank/DDBJ databases">
        <title>Genome Resource of Sclerotinia nivalis Strain SnTB1, a Plant Pathogen Isolated from American Ginseng.</title>
        <authorList>
            <person name="Fan S."/>
        </authorList>
    </citation>
    <scope>NUCLEOTIDE SEQUENCE</scope>
    <source>
        <strain evidence="6">SnTB1</strain>
    </source>
</reference>